<evidence type="ECO:0000313" key="1">
    <source>
        <dbReference type="EMBL" id="CAH2284050.1"/>
    </source>
</evidence>
<feature type="non-terminal residue" evidence="1">
    <location>
        <position position="1"/>
    </location>
</feature>
<sequence length="98" mass="11142">GEFQRLSQEPTLQGLTRISPHCMSHCPSGVCSSIALLSPAAHSLLRYVKRGRRPLWRVLWYRLKHCCLLSLSTSQIRTLRLINVLLPRPNSARKCVHA</sequence>
<reference evidence="1" key="1">
    <citation type="submission" date="2022-03" db="EMBL/GenBank/DDBJ databases">
        <authorList>
            <person name="Alioto T."/>
            <person name="Alioto T."/>
            <person name="Gomez Garrido J."/>
        </authorList>
    </citation>
    <scope>NUCLEOTIDE SEQUENCE</scope>
</reference>
<proteinExistence type="predicted"/>
<dbReference type="AlphaFoldDB" id="A0AAD1W5E8"/>
<gene>
    <name evidence="1" type="ORF">PECUL_23A015184</name>
</gene>
<accession>A0AAD1W5E8</accession>
<dbReference type="EMBL" id="OW240915">
    <property type="protein sequence ID" value="CAH2284050.1"/>
    <property type="molecule type" value="Genomic_DNA"/>
</dbReference>
<protein>
    <submittedName>
        <fullName evidence="1">Uncharacterized protein</fullName>
    </submittedName>
</protein>
<evidence type="ECO:0000313" key="2">
    <source>
        <dbReference type="Proteomes" id="UP001295444"/>
    </source>
</evidence>
<dbReference type="Proteomes" id="UP001295444">
    <property type="component" value="Chromosome 04"/>
</dbReference>
<keyword evidence="2" id="KW-1185">Reference proteome</keyword>
<name>A0AAD1W5E8_PELCU</name>
<organism evidence="1 2">
    <name type="scientific">Pelobates cultripes</name>
    <name type="common">Western spadefoot toad</name>
    <dbReference type="NCBI Taxonomy" id="61616"/>
    <lineage>
        <taxon>Eukaryota</taxon>
        <taxon>Metazoa</taxon>
        <taxon>Chordata</taxon>
        <taxon>Craniata</taxon>
        <taxon>Vertebrata</taxon>
        <taxon>Euteleostomi</taxon>
        <taxon>Amphibia</taxon>
        <taxon>Batrachia</taxon>
        <taxon>Anura</taxon>
        <taxon>Pelobatoidea</taxon>
        <taxon>Pelobatidae</taxon>
        <taxon>Pelobates</taxon>
    </lineage>
</organism>
<feature type="non-terminal residue" evidence="1">
    <location>
        <position position="98"/>
    </location>
</feature>